<dbReference type="InterPro" id="IPR027417">
    <property type="entry name" value="P-loop_NTPase"/>
</dbReference>
<dbReference type="InterPro" id="IPR017871">
    <property type="entry name" value="ABC_transporter-like_CS"/>
</dbReference>
<dbReference type="PANTHER" id="PTHR24220:SF685">
    <property type="entry name" value="ABC TRANSPORTER RELATED"/>
    <property type="match status" value="1"/>
</dbReference>
<dbReference type="InterPro" id="IPR015854">
    <property type="entry name" value="ABC_transpr_LolD-like"/>
</dbReference>
<evidence type="ECO:0000313" key="5">
    <source>
        <dbReference type="EMBL" id="BCY25663.1"/>
    </source>
</evidence>
<dbReference type="CDD" id="cd03255">
    <property type="entry name" value="ABC_MJ0796_LolCDE_FtsE"/>
    <property type="match status" value="1"/>
</dbReference>
<keyword evidence="3 5" id="KW-0067">ATP-binding</keyword>
<dbReference type="InterPro" id="IPR003439">
    <property type="entry name" value="ABC_transporter-like_ATP-bd"/>
</dbReference>
<name>A0AAD1KPJ2_9ACTN</name>
<dbReference type="Proteomes" id="UP000825072">
    <property type="component" value="Chromosome 1"/>
</dbReference>
<accession>A0AAD1KPJ2</accession>
<dbReference type="PROSITE" id="PS00211">
    <property type="entry name" value="ABC_TRANSPORTER_1"/>
    <property type="match status" value="1"/>
</dbReference>
<dbReference type="GeneID" id="92880337"/>
<keyword evidence="2" id="KW-0547">Nucleotide-binding</keyword>
<evidence type="ECO:0000313" key="6">
    <source>
        <dbReference type="Proteomes" id="UP000825072"/>
    </source>
</evidence>
<dbReference type="Gene3D" id="3.40.50.300">
    <property type="entry name" value="P-loop containing nucleotide triphosphate hydrolases"/>
    <property type="match status" value="1"/>
</dbReference>
<evidence type="ECO:0000259" key="4">
    <source>
        <dbReference type="PROSITE" id="PS50893"/>
    </source>
</evidence>
<gene>
    <name evidence="5" type="ORF">KB1_16530</name>
</gene>
<evidence type="ECO:0000256" key="3">
    <source>
        <dbReference type="ARBA" id="ARBA00022840"/>
    </source>
</evidence>
<dbReference type="PANTHER" id="PTHR24220">
    <property type="entry name" value="IMPORT ATP-BINDING PROTEIN"/>
    <property type="match status" value="1"/>
</dbReference>
<dbReference type="EMBL" id="AP024747">
    <property type="protein sequence ID" value="BCY25663.1"/>
    <property type="molecule type" value="Genomic_DNA"/>
</dbReference>
<sequence>MTPLISATGVRKGFGRGSQRMEVLKGVDLDVHPGEFVTIVGSSGAGKSTLLYCLCGLRSADQGQILLAGNDISSASKTHLARIRRDHVGFIFQDLNLISSLSVRDNVALSARLARRKPRKGEILRALETVGLSSCARKYPSQLSGGQRQRVAIARFLIRRPHVMFADEPTGSLDVSARDTILELLRRTVTESTALVMVTHDLDIAATADRVIVLANGCNDRTLTRPTAAEIFDALHRS</sequence>
<dbReference type="RefSeq" id="WP_007433616.1">
    <property type="nucleotide sequence ID" value="NZ_AP024747.1"/>
</dbReference>
<evidence type="ECO:0000256" key="1">
    <source>
        <dbReference type="ARBA" id="ARBA00022448"/>
    </source>
</evidence>
<dbReference type="PROSITE" id="PS50893">
    <property type="entry name" value="ABC_TRANSPORTER_2"/>
    <property type="match status" value="1"/>
</dbReference>
<evidence type="ECO:0000256" key="2">
    <source>
        <dbReference type="ARBA" id="ARBA00022741"/>
    </source>
</evidence>
<dbReference type="GO" id="GO:0016887">
    <property type="term" value="F:ATP hydrolysis activity"/>
    <property type="evidence" value="ECO:0007669"/>
    <property type="project" value="InterPro"/>
</dbReference>
<dbReference type="GO" id="GO:0005524">
    <property type="term" value="F:ATP binding"/>
    <property type="evidence" value="ECO:0007669"/>
    <property type="project" value="UniProtKB-KW"/>
</dbReference>
<proteinExistence type="predicted"/>
<dbReference type="GO" id="GO:0022857">
    <property type="term" value="F:transmembrane transporter activity"/>
    <property type="evidence" value="ECO:0007669"/>
    <property type="project" value="UniProtKB-ARBA"/>
</dbReference>
<dbReference type="InterPro" id="IPR003593">
    <property type="entry name" value="AAA+_ATPase"/>
</dbReference>
<dbReference type="SUPFAM" id="SSF52540">
    <property type="entry name" value="P-loop containing nucleoside triphosphate hydrolases"/>
    <property type="match status" value="1"/>
</dbReference>
<organism evidence="5 6">
    <name type="scientific">Cutibacterium modestum</name>
    <dbReference type="NCBI Taxonomy" id="2559073"/>
    <lineage>
        <taxon>Bacteria</taxon>
        <taxon>Bacillati</taxon>
        <taxon>Actinomycetota</taxon>
        <taxon>Actinomycetes</taxon>
        <taxon>Propionibacteriales</taxon>
        <taxon>Propionibacteriaceae</taxon>
        <taxon>Cutibacterium</taxon>
    </lineage>
</organism>
<dbReference type="GO" id="GO:0005886">
    <property type="term" value="C:plasma membrane"/>
    <property type="evidence" value="ECO:0007669"/>
    <property type="project" value="TreeGrafter"/>
</dbReference>
<dbReference type="FunFam" id="3.40.50.300:FF:000032">
    <property type="entry name" value="Export ABC transporter ATP-binding protein"/>
    <property type="match status" value="1"/>
</dbReference>
<feature type="domain" description="ABC transporter" evidence="4">
    <location>
        <begin position="5"/>
        <end position="231"/>
    </location>
</feature>
<dbReference type="Pfam" id="PF00005">
    <property type="entry name" value="ABC_tran"/>
    <property type="match status" value="1"/>
</dbReference>
<dbReference type="AlphaFoldDB" id="A0AAD1KPJ2"/>
<reference evidence="5" key="1">
    <citation type="submission" date="2021-06" db="EMBL/GenBank/DDBJ databases">
        <title>Genome sequence of Cutibacterium modestum strain KB17-24694.</title>
        <authorList>
            <person name="Dekio I."/>
            <person name="Asahina A."/>
            <person name="Nishida M."/>
        </authorList>
    </citation>
    <scope>NUCLEOTIDE SEQUENCE</scope>
    <source>
        <strain evidence="5">KB17-24694</strain>
    </source>
</reference>
<dbReference type="InterPro" id="IPR017911">
    <property type="entry name" value="MacB-like_ATP-bd"/>
</dbReference>
<protein>
    <submittedName>
        <fullName evidence="5">ABC transporter ATP-binding protein</fullName>
    </submittedName>
</protein>
<keyword evidence="1" id="KW-0813">Transport</keyword>
<dbReference type="SMART" id="SM00382">
    <property type="entry name" value="AAA"/>
    <property type="match status" value="1"/>
</dbReference>
<dbReference type="GO" id="GO:0098796">
    <property type="term" value="C:membrane protein complex"/>
    <property type="evidence" value="ECO:0007669"/>
    <property type="project" value="UniProtKB-ARBA"/>
</dbReference>